<gene>
    <name evidence="1" type="ORF">B0H17DRAFT_1079222</name>
</gene>
<name>A0AAD7G8K9_MYCRO</name>
<dbReference type="Proteomes" id="UP001221757">
    <property type="component" value="Unassembled WGS sequence"/>
</dbReference>
<evidence type="ECO:0000313" key="2">
    <source>
        <dbReference type="Proteomes" id="UP001221757"/>
    </source>
</evidence>
<organism evidence="1 2">
    <name type="scientific">Mycena rosella</name>
    <name type="common">Pink bonnet</name>
    <name type="synonym">Agaricus rosellus</name>
    <dbReference type="NCBI Taxonomy" id="1033263"/>
    <lineage>
        <taxon>Eukaryota</taxon>
        <taxon>Fungi</taxon>
        <taxon>Dikarya</taxon>
        <taxon>Basidiomycota</taxon>
        <taxon>Agaricomycotina</taxon>
        <taxon>Agaricomycetes</taxon>
        <taxon>Agaricomycetidae</taxon>
        <taxon>Agaricales</taxon>
        <taxon>Marasmiineae</taxon>
        <taxon>Mycenaceae</taxon>
        <taxon>Mycena</taxon>
    </lineage>
</organism>
<sequence length="200" mass="22351">MSRTQTRILPKPVSVPELLAVLLPDGDARQRRELLEDMISVQGSHDAAIASLRPTYDVIKAGTVIGVRPCRRHCSGVTSSASQAPSPPPNTEVKYADVGPFRIFYHSTFPRNIQNSNPFTWSFYIGQRGQGQDSIMPNWSQHGITIRIPDLTGKWADCPVLTILPSTRVRIVYSEDRTQVTREVVFPPDPKETSITVHYL</sequence>
<protein>
    <submittedName>
        <fullName evidence="1">Uncharacterized protein</fullName>
    </submittedName>
</protein>
<proteinExistence type="predicted"/>
<evidence type="ECO:0000313" key="1">
    <source>
        <dbReference type="EMBL" id="KAJ7677456.1"/>
    </source>
</evidence>
<reference evidence="1" key="1">
    <citation type="submission" date="2023-03" db="EMBL/GenBank/DDBJ databases">
        <title>Massive genome expansion in bonnet fungi (Mycena s.s.) driven by repeated elements and novel gene families across ecological guilds.</title>
        <authorList>
            <consortium name="Lawrence Berkeley National Laboratory"/>
            <person name="Harder C.B."/>
            <person name="Miyauchi S."/>
            <person name="Viragh M."/>
            <person name="Kuo A."/>
            <person name="Thoen E."/>
            <person name="Andreopoulos B."/>
            <person name="Lu D."/>
            <person name="Skrede I."/>
            <person name="Drula E."/>
            <person name="Henrissat B."/>
            <person name="Morin E."/>
            <person name="Kohler A."/>
            <person name="Barry K."/>
            <person name="LaButti K."/>
            <person name="Morin E."/>
            <person name="Salamov A."/>
            <person name="Lipzen A."/>
            <person name="Mereny Z."/>
            <person name="Hegedus B."/>
            <person name="Baldrian P."/>
            <person name="Stursova M."/>
            <person name="Weitz H."/>
            <person name="Taylor A."/>
            <person name="Grigoriev I.V."/>
            <person name="Nagy L.G."/>
            <person name="Martin F."/>
            <person name="Kauserud H."/>
        </authorList>
    </citation>
    <scope>NUCLEOTIDE SEQUENCE</scope>
    <source>
        <strain evidence="1">CBHHK067</strain>
    </source>
</reference>
<dbReference type="EMBL" id="JARKIE010000138">
    <property type="protein sequence ID" value="KAJ7677456.1"/>
    <property type="molecule type" value="Genomic_DNA"/>
</dbReference>
<keyword evidence="2" id="KW-1185">Reference proteome</keyword>
<comment type="caution">
    <text evidence="1">The sequence shown here is derived from an EMBL/GenBank/DDBJ whole genome shotgun (WGS) entry which is preliminary data.</text>
</comment>
<accession>A0AAD7G8K9</accession>
<dbReference type="AlphaFoldDB" id="A0AAD7G8K9"/>